<evidence type="ECO:0000256" key="7">
    <source>
        <dbReference type="ARBA" id="ARBA00022840"/>
    </source>
</evidence>
<dbReference type="InterPro" id="IPR018163">
    <property type="entry name" value="Thr/Ala-tRNA-synth_IIc_edit"/>
</dbReference>
<dbReference type="PROSITE" id="PS51880">
    <property type="entry name" value="TGS"/>
    <property type="match status" value="1"/>
</dbReference>
<evidence type="ECO:0000256" key="9">
    <source>
        <dbReference type="ARBA" id="ARBA00022917"/>
    </source>
</evidence>
<dbReference type="PANTHER" id="PTHR11451">
    <property type="entry name" value="THREONINE-TRNA LIGASE"/>
    <property type="match status" value="1"/>
</dbReference>
<organism evidence="12">
    <name type="scientific">human gut metagenome</name>
    <dbReference type="NCBI Taxonomy" id="408170"/>
    <lineage>
        <taxon>unclassified sequences</taxon>
        <taxon>metagenomes</taxon>
        <taxon>organismal metagenomes</taxon>
    </lineage>
</organism>
<keyword evidence="6" id="KW-0862">Zinc</keyword>
<reference evidence="12" key="1">
    <citation type="journal article" date="2013" name="Environ. Microbiol.">
        <title>Microbiota from the distal guts of lean and obese adolescents exhibit partial functional redundancy besides clear differences in community structure.</title>
        <authorList>
            <person name="Ferrer M."/>
            <person name="Ruiz A."/>
            <person name="Lanza F."/>
            <person name="Haange S.B."/>
            <person name="Oberbach A."/>
            <person name="Till H."/>
            <person name="Bargiela R."/>
            <person name="Campoy C."/>
            <person name="Segura M.T."/>
            <person name="Richter M."/>
            <person name="von Bergen M."/>
            <person name="Seifert J."/>
            <person name="Suarez A."/>
        </authorList>
    </citation>
    <scope>NUCLEOTIDE SEQUENCE</scope>
</reference>
<dbReference type="InterPro" id="IPR012675">
    <property type="entry name" value="Beta-grasp_dom_sf"/>
</dbReference>
<dbReference type="Gene3D" id="3.10.20.30">
    <property type="match status" value="1"/>
</dbReference>
<keyword evidence="1" id="KW-0963">Cytoplasm</keyword>
<evidence type="ECO:0000256" key="2">
    <source>
        <dbReference type="ARBA" id="ARBA00022555"/>
    </source>
</evidence>
<keyword evidence="7" id="KW-0067">ATP-binding</keyword>
<evidence type="ECO:0000256" key="6">
    <source>
        <dbReference type="ARBA" id="ARBA00022833"/>
    </source>
</evidence>
<sequence length="166" mass="18567">MKVTLKDGSVKEYSEPMSVNDIAFDIAGGLGRAACAGEVDGEVVDLRTTIDKDCTLNILTFKDEAGKAAYRHTASHVMAEAVKNLFPEAKLAIGPSIDTGFYYDFEHEPFSREDLDKIEAEMKKIIKKGARLERFTLPREDAIKYMEDRNEPYKVELIKDLPEGST</sequence>
<keyword evidence="5" id="KW-0547">Nucleotide-binding</keyword>
<dbReference type="PANTHER" id="PTHR11451:SF44">
    <property type="entry name" value="THREONINE--TRNA LIGASE, CHLOROPLASTIC_MITOCHONDRIAL 2"/>
    <property type="match status" value="1"/>
</dbReference>
<dbReference type="Pfam" id="PF02824">
    <property type="entry name" value="TGS"/>
    <property type="match status" value="1"/>
</dbReference>
<keyword evidence="9" id="KW-0648">Protein biosynthesis</keyword>
<accession>K1T8V3</accession>
<gene>
    <name evidence="12" type="ORF">LEA_11068</name>
</gene>
<dbReference type="Gene3D" id="3.30.980.10">
    <property type="entry name" value="Threonyl-trna Synthetase, Chain A, domain 2"/>
    <property type="match status" value="1"/>
</dbReference>
<keyword evidence="3" id="KW-0436">Ligase</keyword>
<dbReference type="SUPFAM" id="SSF81271">
    <property type="entry name" value="TGS-like"/>
    <property type="match status" value="1"/>
</dbReference>
<evidence type="ECO:0000256" key="4">
    <source>
        <dbReference type="ARBA" id="ARBA00022723"/>
    </source>
</evidence>
<dbReference type="EMBL" id="AJWY01007445">
    <property type="protein sequence ID" value="EKC63974.1"/>
    <property type="molecule type" value="Genomic_DNA"/>
</dbReference>
<dbReference type="InterPro" id="IPR004095">
    <property type="entry name" value="TGS"/>
</dbReference>
<name>K1T8V3_9ZZZZ</name>
<dbReference type="SUPFAM" id="SSF55186">
    <property type="entry name" value="ThrRS/AlaRS common domain"/>
    <property type="match status" value="1"/>
</dbReference>
<evidence type="ECO:0000256" key="3">
    <source>
        <dbReference type="ARBA" id="ARBA00022598"/>
    </source>
</evidence>
<evidence type="ECO:0000256" key="1">
    <source>
        <dbReference type="ARBA" id="ARBA00022490"/>
    </source>
</evidence>
<keyword evidence="8" id="KW-0694">RNA-binding</keyword>
<feature type="non-terminal residue" evidence="12">
    <location>
        <position position="166"/>
    </location>
</feature>
<feature type="domain" description="TGS" evidence="11">
    <location>
        <begin position="1"/>
        <end position="60"/>
    </location>
</feature>
<dbReference type="FunFam" id="3.10.20.30:FF:000005">
    <property type="entry name" value="Threonine--tRNA ligase"/>
    <property type="match status" value="1"/>
</dbReference>
<dbReference type="AlphaFoldDB" id="K1T8V3"/>
<protein>
    <submittedName>
        <fullName evidence="12">Threonyl/alanyl tRNA synthetase</fullName>
    </submittedName>
</protein>
<comment type="caution">
    <text evidence="12">The sequence shown here is derived from an EMBL/GenBank/DDBJ whole genome shotgun (WGS) entry which is preliminary data.</text>
</comment>
<dbReference type="CDD" id="cd01667">
    <property type="entry name" value="TGS_ThrRS"/>
    <property type="match status" value="1"/>
</dbReference>
<dbReference type="InterPro" id="IPR012676">
    <property type="entry name" value="TGS-like"/>
</dbReference>
<keyword evidence="10 12" id="KW-0030">Aminoacyl-tRNA synthetase</keyword>
<dbReference type="GO" id="GO:0046872">
    <property type="term" value="F:metal ion binding"/>
    <property type="evidence" value="ECO:0007669"/>
    <property type="project" value="UniProtKB-KW"/>
</dbReference>
<proteinExistence type="predicted"/>
<evidence type="ECO:0000313" key="12">
    <source>
        <dbReference type="EMBL" id="EKC63974.1"/>
    </source>
</evidence>
<evidence type="ECO:0000256" key="5">
    <source>
        <dbReference type="ARBA" id="ARBA00022741"/>
    </source>
</evidence>
<keyword evidence="4" id="KW-0479">Metal-binding</keyword>
<evidence type="ECO:0000256" key="8">
    <source>
        <dbReference type="ARBA" id="ARBA00022884"/>
    </source>
</evidence>
<evidence type="ECO:0000256" key="10">
    <source>
        <dbReference type="ARBA" id="ARBA00023146"/>
    </source>
</evidence>
<dbReference type="GO" id="GO:0005524">
    <property type="term" value="F:ATP binding"/>
    <property type="evidence" value="ECO:0007669"/>
    <property type="project" value="UniProtKB-KW"/>
</dbReference>
<dbReference type="GO" id="GO:0004829">
    <property type="term" value="F:threonine-tRNA ligase activity"/>
    <property type="evidence" value="ECO:0007669"/>
    <property type="project" value="TreeGrafter"/>
</dbReference>
<dbReference type="GO" id="GO:0006435">
    <property type="term" value="P:threonyl-tRNA aminoacylation"/>
    <property type="evidence" value="ECO:0007669"/>
    <property type="project" value="TreeGrafter"/>
</dbReference>
<dbReference type="GO" id="GO:0000049">
    <property type="term" value="F:tRNA binding"/>
    <property type="evidence" value="ECO:0007669"/>
    <property type="project" value="UniProtKB-KW"/>
</dbReference>
<evidence type="ECO:0000259" key="11">
    <source>
        <dbReference type="PROSITE" id="PS51880"/>
    </source>
</evidence>
<keyword evidence="2" id="KW-0820">tRNA-binding</keyword>